<accession>A0A369W3Y6</accession>
<feature type="domain" description="Acyl-CoA dehydrogenase/oxidase C-terminal" evidence="6">
    <location>
        <begin position="216"/>
        <end position="351"/>
    </location>
</feature>
<dbReference type="AlphaFoldDB" id="A0A369W3Y6"/>
<dbReference type="PANTHER" id="PTHR43884:SF20">
    <property type="entry name" value="ACYL-COA DEHYDROGENASE FADE28"/>
    <property type="match status" value="1"/>
</dbReference>
<dbReference type="SUPFAM" id="SSF56645">
    <property type="entry name" value="Acyl-CoA dehydrogenase NM domain-like"/>
    <property type="match status" value="1"/>
</dbReference>
<keyword evidence="3" id="KW-0285">Flavoprotein</keyword>
<dbReference type="InterPro" id="IPR036250">
    <property type="entry name" value="AcylCo_DH-like_C"/>
</dbReference>
<dbReference type="InterPro" id="IPR046373">
    <property type="entry name" value="Acyl-CoA_Oxase/DH_mid-dom_sf"/>
</dbReference>
<evidence type="ECO:0000313" key="8">
    <source>
        <dbReference type="EMBL" id="RDE06771.1"/>
    </source>
</evidence>
<evidence type="ECO:0000256" key="1">
    <source>
        <dbReference type="ARBA" id="ARBA00001974"/>
    </source>
</evidence>
<proteinExistence type="inferred from homology"/>
<evidence type="ECO:0000256" key="4">
    <source>
        <dbReference type="ARBA" id="ARBA00022827"/>
    </source>
</evidence>
<reference evidence="8 9" key="1">
    <citation type="submission" date="2018-07" db="EMBL/GenBank/DDBJ databases">
        <title>a novel species of Sphingomonas isolated from the rhizosphere soil of Araceae plant.</title>
        <authorList>
            <person name="Zhiyong W."/>
            <person name="Qinglan Z."/>
            <person name="Zhiwei F."/>
            <person name="Ding X."/>
            <person name="Gejiao W."/>
            <person name="Shixue Z."/>
        </authorList>
    </citation>
    <scope>NUCLEOTIDE SEQUENCE [LARGE SCALE GENOMIC DNA]</scope>
    <source>
        <strain evidence="8 9">WZY 27</strain>
    </source>
</reference>
<dbReference type="SUPFAM" id="SSF47203">
    <property type="entry name" value="Acyl-CoA dehydrogenase C-terminal domain-like"/>
    <property type="match status" value="1"/>
</dbReference>
<dbReference type="PANTHER" id="PTHR43884">
    <property type="entry name" value="ACYL-COA DEHYDROGENASE"/>
    <property type="match status" value="1"/>
</dbReference>
<dbReference type="Gene3D" id="1.10.540.10">
    <property type="entry name" value="Acyl-CoA dehydrogenase/oxidase, N-terminal domain"/>
    <property type="match status" value="1"/>
</dbReference>
<keyword evidence="9" id="KW-1185">Reference proteome</keyword>
<dbReference type="InterPro" id="IPR009075">
    <property type="entry name" value="AcylCo_DH/oxidase_C"/>
</dbReference>
<dbReference type="InterPro" id="IPR009100">
    <property type="entry name" value="AcylCoA_DH/oxidase_NM_dom_sf"/>
</dbReference>
<dbReference type="OrthoDB" id="7328575at2"/>
<dbReference type="EMBL" id="QQNB01000001">
    <property type="protein sequence ID" value="RDE06771.1"/>
    <property type="molecule type" value="Genomic_DNA"/>
</dbReference>
<comment type="caution">
    <text evidence="8">The sequence shown here is derived from an EMBL/GenBank/DDBJ whole genome shotgun (WGS) entry which is preliminary data.</text>
</comment>
<dbReference type="GO" id="GO:0050660">
    <property type="term" value="F:flavin adenine dinucleotide binding"/>
    <property type="evidence" value="ECO:0007669"/>
    <property type="project" value="InterPro"/>
</dbReference>
<name>A0A369W3Y6_9SPHN</name>
<dbReference type="Proteomes" id="UP000253918">
    <property type="component" value="Unassembled WGS sequence"/>
</dbReference>
<dbReference type="Pfam" id="PF02771">
    <property type="entry name" value="Acyl-CoA_dh_N"/>
    <property type="match status" value="1"/>
</dbReference>
<protein>
    <submittedName>
        <fullName evidence="8">Acyl-CoA dehydrogenase</fullName>
    </submittedName>
</protein>
<evidence type="ECO:0000256" key="2">
    <source>
        <dbReference type="ARBA" id="ARBA00009347"/>
    </source>
</evidence>
<dbReference type="Pfam" id="PF00441">
    <property type="entry name" value="Acyl-CoA_dh_1"/>
    <property type="match status" value="1"/>
</dbReference>
<feature type="domain" description="Acyl-CoA dehydrogenase/oxidase N-terminal" evidence="7">
    <location>
        <begin position="5"/>
        <end position="118"/>
    </location>
</feature>
<dbReference type="InterPro" id="IPR013786">
    <property type="entry name" value="AcylCoA_DH/ox_N"/>
</dbReference>
<dbReference type="Gene3D" id="2.40.110.10">
    <property type="entry name" value="Butyryl-CoA Dehydrogenase, subunit A, domain 2"/>
    <property type="match status" value="1"/>
</dbReference>
<evidence type="ECO:0000256" key="3">
    <source>
        <dbReference type="ARBA" id="ARBA00022630"/>
    </source>
</evidence>
<dbReference type="GO" id="GO:0003995">
    <property type="term" value="F:acyl-CoA dehydrogenase activity"/>
    <property type="evidence" value="ECO:0007669"/>
    <property type="project" value="TreeGrafter"/>
</dbReference>
<dbReference type="Gene3D" id="1.20.140.10">
    <property type="entry name" value="Butyryl-CoA Dehydrogenase, subunit A, domain 3"/>
    <property type="match status" value="1"/>
</dbReference>
<keyword evidence="4" id="KW-0274">FAD</keyword>
<keyword evidence="5" id="KW-0560">Oxidoreductase</keyword>
<sequence>MAVLSEEQTMLRDMAREWTQNESPVTAWRKVRDANEATGFDAGTYGTMAEMGWAGIVIPEAHGGSDFGWLSLGLVLEELGKTVTASPLAATAAAASAVVLGGSEEQKQLWLPRIASGELVAALAVDEGPRHDPATIKATVADGRLSGTKAFVAEGDAAGLFVVAAGDGLYLVDGGAEGITRSRRHLTDFRSHAEIRFDGVAAEKLEGGKDSLLDDVLDRARVLAAAEMLGLAGQAFDTTLAYLKQRVQFGQVLATFQALQHRMAALYGDIEQMRSAVEAGLAAIDSGGDTRQAALLAKAKANEVGHVMSREMIQLHGGIGMTDEYDAGFYLKRMRVLEAMWGNTSYLRDRFASLSGF</sequence>
<organism evidence="8 9">
    <name type="scientific">Sphingomonas aracearum</name>
    <dbReference type="NCBI Taxonomy" id="2283317"/>
    <lineage>
        <taxon>Bacteria</taxon>
        <taxon>Pseudomonadati</taxon>
        <taxon>Pseudomonadota</taxon>
        <taxon>Alphaproteobacteria</taxon>
        <taxon>Sphingomonadales</taxon>
        <taxon>Sphingomonadaceae</taxon>
        <taxon>Sphingomonas</taxon>
    </lineage>
</organism>
<gene>
    <name evidence="8" type="ORF">DVW87_03515</name>
</gene>
<dbReference type="CDD" id="cd00567">
    <property type="entry name" value="ACAD"/>
    <property type="match status" value="1"/>
</dbReference>
<dbReference type="InterPro" id="IPR037069">
    <property type="entry name" value="AcylCoA_DH/ox_N_sf"/>
</dbReference>
<evidence type="ECO:0000313" key="9">
    <source>
        <dbReference type="Proteomes" id="UP000253918"/>
    </source>
</evidence>
<evidence type="ECO:0000256" key="5">
    <source>
        <dbReference type="ARBA" id="ARBA00023002"/>
    </source>
</evidence>
<evidence type="ECO:0000259" key="6">
    <source>
        <dbReference type="Pfam" id="PF00441"/>
    </source>
</evidence>
<evidence type="ECO:0000259" key="7">
    <source>
        <dbReference type="Pfam" id="PF02771"/>
    </source>
</evidence>
<comment type="similarity">
    <text evidence="2">Belongs to the acyl-CoA dehydrogenase family.</text>
</comment>
<comment type="cofactor">
    <cofactor evidence="1">
        <name>FAD</name>
        <dbReference type="ChEBI" id="CHEBI:57692"/>
    </cofactor>
</comment>
<dbReference type="RefSeq" id="WP_114686352.1">
    <property type="nucleotide sequence ID" value="NZ_QQNB01000001.1"/>
</dbReference>